<accession>A0ABS5DSZ9</accession>
<sequence>MPTRPFTRHVLALAACASLWGGSALAAAPLWQDAAPARLEDARQVQARQARWVEVDVAALGALVRQLPAASSRLAQRPTLALPLPDGSSLTLHLHETAVMAPALAARYPQIRTFAGTVPGRPEISARLDLSPRGLRAQIFTPQGRVFIDPALGDNTRLHQVSYGQDQSPRSRTADRVLKVPGAAPAALRAAAPAIGDKLLTYRVAIATTGEYARFHDPAASPSNKVNVLAELVTLTNRVTGVYEREVGIQLQLVEGTDEVIYTDPATDPYTNDDGGKMLSQNIWTLKSVLGNGSFDIGHVVSTGGGGVAYLGVVCDKRFKAGGVTGLGAPVNDAFYIDYVAHEMGHQFGANHTFNSQSGACAGNREPSVAYEPGSGSTIMAYAGICDADDLQPHSDPQFHSASFDEIVRYTRTGGGAACAVVTPTGNRAPSVSVPAGGFTIPAQTPFELTGQASDPDGDTLSYQWEQRDLGAAGSPNQPDASAPLFRSFPPTASATRSFPQLSDLLGNTQTLGEILPRVSRDLNFRLTVRDDQAAPSAGGVASADLSFKVSAAAGPFKLTSPNTGGSYRPGSSLRVTWDVANTAAAPVSCAAVDVWFSADGGQTFSKRLKKSAPNNGSTTVKLPAQAAAAARLKVKCSNNIFFDVSDTSFKVE</sequence>
<gene>
    <name evidence="2" type="ORF">KAK11_02825</name>
</gene>
<dbReference type="InterPro" id="IPR013783">
    <property type="entry name" value="Ig-like_fold"/>
</dbReference>
<keyword evidence="1" id="KW-0732">Signal</keyword>
<dbReference type="Gene3D" id="2.60.40.10">
    <property type="entry name" value="Immunoglobulins"/>
    <property type="match status" value="1"/>
</dbReference>
<evidence type="ECO:0000313" key="2">
    <source>
        <dbReference type="EMBL" id="MBQ0934247.1"/>
    </source>
</evidence>
<evidence type="ECO:0000313" key="3">
    <source>
        <dbReference type="Proteomes" id="UP000672097"/>
    </source>
</evidence>
<dbReference type="PANTHER" id="PTHR11905:SF159">
    <property type="entry name" value="ADAM METALLOPROTEASE"/>
    <property type="match status" value="1"/>
</dbReference>
<reference evidence="2 3" key="1">
    <citation type="submission" date="2021-04" db="EMBL/GenBank/DDBJ databases">
        <title>The genome sequence of type strain Ideonella paludis KCTC 32238.</title>
        <authorList>
            <person name="Liu Y."/>
        </authorList>
    </citation>
    <scope>NUCLEOTIDE SEQUENCE [LARGE SCALE GENOMIC DNA]</scope>
    <source>
        <strain evidence="2 3">KCTC 32238</strain>
    </source>
</reference>
<dbReference type="EMBL" id="JAGQDG010000001">
    <property type="protein sequence ID" value="MBQ0934247.1"/>
    <property type="molecule type" value="Genomic_DNA"/>
</dbReference>
<dbReference type="SUPFAM" id="SSF55486">
    <property type="entry name" value="Metalloproteases ('zincins'), catalytic domain"/>
    <property type="match status" value="1"/>
</dbReference>
<evidence type="ECO:0000256" key="1">
    <source>
        <dbReference type="SAM" id="SignalP"/>
    </source>
</evidence>
<dbReference type="PANTHER" id="PTHR11905">
    <property type="entry name" value="ADAM A DISINTEGRIN AND METALLOPROTEASE DOMAIN"/>
    <property type="match status" value="1"/>
</dbReference>
<dbReference type="Proteomes" id="UP000672097">
    <property type="component" value="Unassembled WGS sequence"/>
</dbReference>
<name>A0ABS5DSZ9_9BURK</name>
<dbReference type="Gene3D" id="3.40.390.10">
    <property type="entry name" value="Collagenase (Catalytic Domain)"/>
    <property type="match status" value="1"/>
</dbReference>
<feature type="chain" id="PRO_5045795993" description="Peptidase M12B domain-containing protein" evidence="1">
    <location>
        <begin position="27"/>
        <end position="653"/>
    </location>
</feature>
<organism evidence="2 3">
    <name type="scientific">Ideonella paludis</name>
    <dbReference type="NCBI Taxonomy" id="1233411"/>
    <lineage>
        <taxon>Bacteria</taxon>
        <taxon>Pseudomonadati</taxon>
        <taxon>Pseudomonadota</taxon>
        <taxon>Betaproteobacteria</taxon>
        <taxon>Burkholderiales</taxon>
        <taxon>Sphaerotilaceae</taxon>
        <taxon>Ideonella</taxon>
    </lineage>
</organism>
<protein>
    <recommendedName>
        <fullName evidence="4">Peptidase M12B domain-containing protein</fullName>
    </recommendedName>
</protein>
<evidence type="ECO:0008006" key="4">
    <source>
        <dbReference type="Google" id="ProtNLM"/>
    </source>
</evidence>
<comment type="caution">
    <text evidence="2">The sequence shown here is derived from an EMBL/GenBank/DDBJ whole genome shotgun (WGS) entry which is preliminary data.</text>
</comment>
<feature type="signal peptide" evidence="1">
    <location>
        <begin position="1"/>
        <end position="26"/>
    </location>
</feature>
<dbReference type="Pfam" id="PF13583">
    <property type="entry name" value="Reprolysin_4"/>
    <property type="match status" value="1"/>
</dbReference>
<proteinExistence type="predicted"/>
<dbReference type="RefSeq" id="WP_210805919.1">
    <property type="nucleotide sequence ID" value="NZ_JAGQDG010000001.1"/>
</dbReference>
<dbReference type="InterPro" id="IPR024079">
    <property type="entry name" value="MetalloPept_cat_dom_sf"/>
</dbReference>
<keyword evidence="3" id="KW-1185">Reference proteome</keyword>